<proteinExistence type="predicted"/>
<protein>
    <recommendedName>
        <fullName evidence="3">Late embryogenesis abundant protein</fullName>
    </recommendedName>
</protein>
<accession>A0A1R3X3G5</accession>
<dbReference type="EMBL" id="FTPP01000001">
    <property type="protein sequence ID" value="SIT85305.1"/>
    <property type="molecule type" value="Genomic_DNA"/>
</dbReference>
<evidence type="ECO:0000313" key="2">
    <source>
        <dbReference type="Proteomes" id="UP000187181"/>
    </source>
</evidence>
<reference evidence="2" key="1">
    <citation type="submission" date="2017-01" db="EMBL/GenBank/DDBJ databases">
        <authorList>
            <person name="Varghese N."/>
            <person name="Submissions S."/>
        </authorList>
    </citation>
    <scope>NUCLEOTIDE SEQUENCE [LARGE SCALE GENOMIC DNA]</scope>
    <source>
        <strain evidence="2">LP100</strain>
    </source>
</reference>
<dbReference type="AlphaFoldDB" id="A0A1R3X3G5"/>
<dbReference type="OrthoDB" id="1496206at2"/>
<dbReference type="PROSITE" id="PS51257">
    <property type="entry name" value="PROKAR_LIPOPROTEIN"/>
    <property type="match status" value="1"/>
</dbReference>
<evidence type="ECO:0000313" key="1">
    <source>
        <dbReference type="EMBL" id="SIT85305.1"/>
    </source>
</evidence>
<sequence>MIRKTNLLHIALLLGIVLFAFSCGTKSDVDAFKEAKYSLSGINEVKLNGVNVLNKKRPEDFSFTEAALLLSAFSDNNLSAFSSLGLNVELGEGNQDRSMTVTKLKWQLLLDGKQTLSGIVDEPVELRHGLNTINVRTPIKLAEENGSSGLNNLLRLVTMFSEKDKGSRPDILLQIKPTIQTSVGPVEVPAFIDVKKM</sequence>
<gene>
    <name evidence="1" type="ORF">SAMN05444128_1518</name>
</gene>
<dbReference type="STRING" id="1317125.SAMN05444128_1518"/>
<evidence type="ECO:0008006" key="3">
    <source>
        <dbReference type="Google" id="ProtNLM"/>
    </source>
</evidence>
<dbReference type="Proteomes" id="UP000187181">
    <property type="component" value="Unassembled WGS sequence"/>
</dbReference>
<keyword evidence="2" id="KW-1185">Reference proteome</keyword>
<name>A0A1R3X3G5_9BACT</name>
<dbReference type="RefSeq" id="WP_076667103.1">
    <property type="nucleotide sequence ID" value="NZ_FTPP01000001.1"/>
</dbReference>
<organism evidence="1 2">
    <name type="scientific">Pontibacter indicus</name>
    <dbReference type="NCBI Taxonomy" id="1317125"/>
    <lineage>
        <taxon>Bacteria</taxon>
        <taxon>Pseudomonadati</taxon>
        <taxon>Bacteroidota</taxon>
        <taxon>Cytophagia</taxon>
        <taxon>Cytophagales</taxon>
        <taxon>Hymenobacteraceae</taxon>
        <taxon>Pontibacter</taxon>
    </lineage>
</organism>